<comment type="caution">
    <text evidence="1">The sequence shown here is derived from an EMBL/GenBank/DDBJ whole genome shotgun (WGS) entry which is preliminary data.</text>
</comment>
<accession>A0ABW8DRR3</accession>
<evidence type="ECO:0000313" key="2">
    <source>
        <dbReference type="Proteomes" id="UP001617296"/>
    </source>
</evidence>
<evidence type="ECO:0000313" key="1">
    <source>
        <dbReference type="EMBL" id="MFJ2288521.1"/>
    </source>
</evidence>
<sequence>MSIQGFRGLLFGLFALAQAGYGVAADTVLLGNAPGQSTIASGPAETVVDMDSCRFSMQLVQDQWLTFDDFYPVFVAAKQLPKPSSAPRLWQAQTSSGAEWHFEKPANLSQPWFGLMCENTEYFSLLTDWKPPEDDSFAVQVLRDDNDRKCPATLTDQGWVPNSLAGRANTYTFEQWGGEKSSGFIFGFHDKSRRHITRVAFCLLRGKDVLIGSAESGSATPLSISAQGFEQIKTAVRGIAFQ</sequence>
<dbReference type="Proteomes" id="UP001617296">
    <property type="component" value="Unassembled WGS sequence"/>
</dbReference>
<gene>
    <name evidence="1" type="ORF">ACIOUF_19530</name>
</gene>
<dbReference type="RefSeq" id="WP_401234481.1">
    <property type="nucleotide sequence ID" value="NZ_JBIUVY010000037.1"/>
</dbReference>
<organism evidence="1 2">
    <name type="scientific">Pseudomonas iridis</name>
    <dbReference type="NCBI Taxonomy" id="2710587"/>
    <lineage>
        <taxon>Bacteria</taxon>
        <taxon>Pseudomonadati</taxon>
        <taxon>Pseudomonadota</taxon>
        <taxon>Gammaproteobacteria</taxon>
        <taxon>Pseudomonadales</taxon>
        <taxon>Pseudomonadaceae</taxon>
        <taxon>Pseudomonas</taxon>
    </lineage>
</organism>
<keyword evidence="2" id="KW-1185">Reference proteome</keyword>
<name>A0ABW8DRR3_9PSED</name>
<evidence type="ECO:0008006" key="3">
    <source>
        <dbReference type="Google" id="ProtNLM"/>
    </source>
</evidence>
<protein>
    <recommendedName>
        <fullName evidence="3">DUF1349 domain-containing protein</fullName>
    </recommendedName>
</protein>
<proteinExistence type="predicted"/>
<reference evidence="1 2" key="1">
    <citation type="submission" date="2024-10" db="EMBL/GenBank/DDBJ databases">
        <title>The Natural Products Discovery Center: Release of the First 8490 Sequenced Strains for Exploring Actinobacteria Biosynthetic Diversity.</title>
        <authorList>
            <person name="Kalkreuter E."/>
            <person name="Kautsar S.A."/>
            <person name="Yang D."/>
            <person name="Bader C.D."/>
            <person name="Teijaro C.N."/>
            <person name="Fluegel L."/>
            <person name="Davis C.M."/>
            <person name="Simpson J.R."/>
            <person name="Lauterbach L."/>
            <person name="Steele A.D."/>
            <person name="Gui C."/>
            <person name="Meng S."/>
            <person name="Li G."/>
            <person name="Viehrig K."/>
            <person name="Ye F."/>
            <person name="Su P."/>
            <person name="Kiefer A.F."/>
            <person name="Nichols A."/>
            <person name="Cepeda A.J."/>
            <person name="Yan W."/>
            <person name="Fan B."/>
            <person name="Jiang Y."/>
            <person name="Adhikari A."/>
            <person name="Zheng C.-J."/>
            <person name="Schuster L."/>
            <person name="Cowan T.M."/>
            <person name="Smanski M.J."/>
            <person name="Chevrette M.G."/>
            <person name="De Carvalho L.P.S."/>
            <person name="Shen B."/>
        </authorList>
    </citation>
    <scope>NUCLEOTIDE SEQUENCE [LARGE SCALE GENOMIC DNA]</scope>
    <source>
        <strain evidence="1 2">NPDC087689</strain>
    </source>
</reference>
<dbReference type="EMBL" id="JBIUVY010000037">
    <property type="protein sequence ID" value="MFJ2288521.1"/>
    <property type="molecule type" value="Genomic_DNA"/>
</dbReference>